<dbReference type="EMBL" id="HF935220">
    <property type="protein sequence ID" value="CCX04909.1"/>
    <property type="molecule type" value="Genomic_DNA"/>
</dbReference>
<dbReference type="AlphaFoldDB" id="U4KZ47"/>
<accession>U4KZ47</accession>
<dbReference type="Proteomes" id="UP000018144">
    <property type="component" value="Unassembled WGS sequence"/>
</dbReference>
<name>U4KZ47_PYROM</name>
<reference evidence="1 2" key="1">
    <citation type="journal article" date="2013" name="PLoS Genet.">
        <title>The genome and development-dependent transcriptomes of Pyronema confluens: a window into fungal evolution.</title>
        <authorList>
            <person name="Traeger S."/>
            <person name="Altegoer F."/>
            <person name="Freitag M."/>
            <person name="Gabaldon T."/>
            <person name="Kempken F."/>
            <person name="Kumar A."/>
            <person name="Marcet-Houben M."/>
            <person name="Poggeler S."/>
            <person name="Stajich J.E."/>
            <person name="Nowrousian M."/>
        </authorList>
    </citation>
    <scope>NUCLEOTIDE SEQUENCE [LARGE SCALE GENOMIC DNA]</scope>
    <source>
        <strain evidence="2">CBS 100304</strain>
        <tissue evidence="1">Vegetative mycelium</tissue>
    </source>
</reference>
<sequence>MPRFDGYGTADDQMGLSERALTMELAASAKNSVHVHTSGMFLMDL</sequence>
<evidence type="ECO:0000313" key="2">
    <source>
        <dbReference type="Proteomes" id="UP000018144"/>
    </source>
</evidence>
<keyword evidence="2" id="KW-1185">Reference proteome</keyword>
<evidence type="ECO:0000313" key="1">
    <source>
        <dbReference type="EMBL" id="CCX04909.1"/>
    </source>
</evidence>
<protein>
    <submittedName>
        <fullName evidence="1">Uncharacterized protein</fullName>
    </submittedName>
</protein>
<proteinExistence type="predicted"/>
<organism evidence="1 2">
    <name type="scientific">Pyronema omphalodes (strain CBS 100304)</name>
    <name type="common">Pyronema confluens</name>
    <dbReference type="NCBI Taxonomy" id="1076935"/>
    <lineage>
        <taxon>Eukaryota</taxon>
        <taxon>Fungi</taxon>
        <taxon>Dikarya</taxon>
        <taxon>Ascomycota</taxon>
        <taxon>Pezizomycotina</taxon>
        <taxon>Pezizomycetes</taxon>
        <taxon>Pezizales</taxon>
        <taxon>Pyronemataceae</taxon>
        <taxon>Pyronema</taxon>
    </lineage>
</organism>
<gene>
    <name evidence="1" type="ORF">PCON_04028</name>
</gene>